<dbReference type="PANTHER" id="PTHR33121">
    <property type="entry name" value="CYCLIC DI-GMP PHOSPHODIESTERASE PDEF"/>
    <property type="match status" value="1"/>
</dbReference>
<reference evidence="2 3" key="1">
    <citation type="journal article" date="2019" name="ISME J.">
        <title>Insights into ecological role of a new deltaproteobacterial order Candidatus Acidulodesulfobacterales by metagenomics and metatranscriptomics.</title>
        <authorList>
            <person name="Tan S."/>
            <person name="Liu J."/>
            <person name="Fang Y."/>
            <person name="Hedlund B.P."/>
            <person name="Lian Z.H."/>
            <person name="Huang L.Y."/>
            <person name="Li J.T."/>
            <person name="Huang L.N."/>
            <person name="Li W.J."/>
            <person name="Jiang H.C."/>
            <person name="Dong H.L."/>
            <person name="Shu W.S."/>
        </authorList>
    </citation>
    <scope>NUCLEOTIDE SEQUENCE [LARGE SCALE GENOMIC DNA]</scope>
    <source>
        <strain evidence="2">AP2</strain>
    </source>
</reference>
<evidence type="ECO:0000313" key="2">
    <source>
        <dbReference type="EMBL" id="RZD17230.1"/>
    </source>
</evidence>
<dbReference type="SUPFAM" id="SSF141868">
    <property type="entry name" value="EAL domain-like"/>
    <property type="match status" value="1"/>
</dbReference>
<name>A0A519BIY8_ACIG2</name>
<dbReference type="InterPro" id="IPR001633">
    <property type="entry name" value="EAL_dom"/>
</dbReference>
<protein>
    <submittedName>
        <fullName evidence="2">EAL domain-containing protein</fullName>
    </submittedName>
</protein>
<dbReference type="SMART" id="SM00052">
    <property type="entry name" value="EAL"/>
    <property type="match status" value="1"/>
</dbReference>
<comment type="caution">
    <text evidence="2">The sequence shown here is derived from an EMBL/GenBank/DDBJ whole genome shotgun (WGS) entry which is preliminary data.</text>
</comment>
<evidence type="ECO:0000313" key="3">
    <source>
        <dbReference type="Proteomes" id="UP000316562"/>
    </source>
</evidence>
<sequence>MKIYIDDFGTGYSSLSYIKNIPADVIKIDISFIKSMMENQKVFAIVNTIVELSARLGMETISEGVETVEQLVKLQSLGANMVQGYLFSKPVPEAEIRKML</sequence>
<accession>A0A519BIY8</accession>
<organism evidence="2 3">
    <name type="scientific">Acididesulfobacter guangdongensis</name>
    <dbReference type="NCBI Taxonomy" id="2597225"/>
    <lineage>
        <taxon>Bacteria</taxon>
        <taxon>Deltaproteobacteria</taxon>
        <taxon>Candidatus Acidulodesulfobacterales</taxon>
        <taxon>Candidatus Acididesulfobacter</taxon>
    </lineage>
</organism>
<dbReference type="PANTHER" id="PTHR33121:SF70">
    <property type="entry name" value="SIGNALING PROTEIN YKOW"/>
    <property type="match status" value="1"/>
</dbReference>
<dbReference type="EMBL" id="SGBC01000001">
    <property type="protein sequence ID" value="RZD17230.1"/>
    <property type="molecule type" value="Genomic_DNA"/>
</dbReference>
<dbReference type="InterPro" id="IPR050706">
    <property type="entry name" value="Cyclic-di-GMP_PDE-like"/>
</dbReference>
<dbReference type="CDD" id="cd01948">
    <property type="entry name" value="EAL"/>
    <property type="match status" value="1"/>
</dbReference>
<dbReference type="InterPro" id="IPR035919">
    <property type="entry name" value="EAL_sf"/>
</dbReference>
<gene>
    <name evidence="2" type="ORF">EVJ46_03080</name>
</gene>
<dbReference type="GO" id="GO:0071111">
    <property type="term" value="F:cyclic-guanylate-specific phosphodiesterase activity"/>
    <property type="evidence" value="ECO:0007669"/>
    <property type="project" value="InterPro"/>
</dbReference>
<proteinExistence type="predicted"/>
<dbReference type="Gene3D" id="3.20.20.450">
    <property type="entry name" value="EAL domain"/>
    <property type="match status" value="1"/>
</dbReference>
<evidence type="ECO:0000259" key="1">
    <source>
        <dbReference type="PROSITE" id="PS50883"/>
    </source>
</evidence>
<dbReference type="AlphaFoldDB" id="A0A519BIY8"/>
<dbReference type="Proteomes" id="UP000316562">
    <property type="component" value="Unassembled WGS sequence"/>
</dbReference>
<feature type="domain" description="EAL" evidence="1">
    <location>
        <begin position="1"/>
        <end position="100"/>
    </location>
</feature>
<dbReference type="PROSITE" id="PS50883">
    <property type="entry name" value="EAL"/>
    <property type="match status" value="1"/>
</dbReference>
<dbReference type="Pfam" id="PF00563">
    <property type="entry name" value="EAL"/>
    <property type="match status" value="1"/>
</dbReference>